<gene>
    <name evidence="3" type="ORF">SAMN06265379_101395</name>
</gene>
<accession>A0A521AT97</accession>
<dbReference type="EC" id="3.4.-.-" evidence="1"/>
<comment type="catalytic activity">
    <reaction evidence="1">
        <text>an L-aminoacyl-L-amino acid + H2O = 2 an L-alpha-amino acid</text>
        <dbReference type="Rhea" id="RHEA:48940"/>
        <dbReference type="ChEBI" id="CHEBI:15377"/>
        <dbReference type="ChEBI" id="CHEBI:59869"/>
        <dbReference type="ChEBI" id="CHEBI:77460"/>
    </reaction>
</comment>
<dbReference type="PANTHER" id="PTHR12994:SF17">
    <property type="entry name" value="LD30995P"/>
    <property type="match status" value="1"/>
</dbReference>
<dbReference type="RefSeq" id="WP_142531776.1">
    <property type="nucleotide sequence ID" value="NZ_FXTB01000001.1"/>
</dbReference>
<evidence type="ECO:0000256" key="1">
    <source>
        <dbReference type="RuleBase" id="RU364089"/>
    </source>
</evidence>
<dbReference type="GO" id="GO:0006508">
    <property type="term" value="P:proteolysis"/>
    <property type="evidence" value="ECO:0007669"/>
    <property type="project" value="UniProtKB-KW"/>
</dbReference>
<keyword evidence="1" id="KW-0224">Dipeptidase</keyword>
<dbReference type="PANTHER" id="PTHR12994">
    <property type="entry name" value="SECERNIN"/>
    <property type="match status" value="1"/>
</dbReference>
<sequence length="576" mass="65405">MKLYFKSIIIAMINLIAIPAMACTSFLVTPGASADGSSMITYAADSHIRYGELYYFEGGEQVPGSYYQCYDRGSHRPLAKVPNPDYLYKVVGYLNEKQVAMGESTFGGRPELVDTTGQIDYGSLMFIALQRSATAREAIQNIAELVEEYGYYSSGESFSISDANEVWIMELIGKGYTPKYDKKTKTTVNADKGAVWVAIRIPDGYISAHANQARITTFPLADGVKSITSKQFNLLNSPSLEVLYSHDVIEVARQKGYFSGQDEAFSFSDAYAPVDFGGARFCEARVWSMFSKVNSDMDQYLDYAMGYDMENKMPLYIRPDRKLSPQDLMHFKRDHLEGTAFDMRKDVGAGEGERPYRWRPLTWEVDGKKYFHERTIATQQTAFSFIAQSRKDLPNMIAGILWFGVDDAASTVYVPMYAGMHKVPKTFAEGFGSIIKYEEDAAFWVFNKVAHLAYLRYNSIYPDIEKAQSILETRFKNYVPAVDKAALELHRKDPELAADFLTDFSVKMGNYTVERWQELYGFLMVKHLDGNLKMEENGVFETNAFGKYPIVKHPKNPDWWYKLILETTGDKFEVIP</sequence>
<proteinExistence type="inferred from homology"/>
<dbReference type="InterPro" id="IPR005322">
    <property type="entry name" value="Peptidase_C69"/>
</dbReference>
<comment type="similarity">
    <text evidence="1">Belongs to the peptidase C69 family.</text>
</comment>
<evidence type="ECO:0000313" key="3">
    <source>
        <dbReference type="EMBL" id="SMO38052.1"/>
    </source>
</evidence>
<reference evidence="3 4" key="1">
    <citation type="submission" date="2017-05" db="EMBL/GenBank/DDBJ databases">
        <authorList>
            <person name="Varghese N."/>
            <person name="Submissions S."/>
        </authorList>
    </citation>
    <scope>NUCLEOTIDE SEQUENCE [LARGE SCALE GENOMIC DNA]</scope>
    <source>
        <strain evidence="3 4">DSM 27040</strain>
    </source>
</reference>
<dbReference type="Pfam" id="PF03577">
    <property type="entry name" value="Peptidase_C69"/>
    <property type="match status" value="1"/>
</dbReference>
<keyword evidence="4" id="KW-1185">Reference proteome</keyword>
<dbReference type="GO" id="GO:0016805">
    <property type="term" value="F:dipeptidase activity"/>
    <property type="evidence" value="ECO:0007669"/>
    <property type="project" value="UniProtKB-KW"/>
</dbReference>
<dbReference type="Gene3D" id="3.60.60.10">
    <property type="entry name" value="Penicillin V Acylase, Chain A"/>
    <property type="match status" value="1"/>
</dbReference>
<evidence type="ECO:0000256" key="2">
    <source>
        <dbReference type="SAM" id="SignalP"/>
    </source>
</evidence>
<dbReference type="Proteomes" id="UP000319040">
    <property type="component" value="Unassembled WGS sequence"/>
</dbReference>
<keyword evidence="2" id="KW-0732">Signal</keyword>
<keyword evidence="1" id="KW-0378">Hydrolase</keyword>
<evidence type="ECO:0000313" key="4">
    <source>
        <dbReference type="Proteomes" id="UP000319040"/>
    </source>
</evidence>
<name>A0A521AT97_SACCC</name>
<dbReference type="EMBL" id="FXTB01000001">
    <property type="protein sequence ID" value="SMO38052.1"/>
    <property type="molecule type" value="Genomic_DNA"/>
</dbReference>
<keyword evidence="1" id="KW-0645">Protease</keyword>
<feature type="chain" id="PRO_5021855209" description="Dipeptidase" evidence="2">
    <location>
        <begin position="23"/>
        <end position="576"/>
    </location>
</feature>
<feature type="signal peptide" evidence="2">
    <location>
        <begin position="1"/>
        <end position="22"/>
    </location>
</feature>
<dbReference type="AlphaFoldDB" id="A0A521AT97"/>
<organism evidence="3 4">
    <name type="scientific">Saccharicrinis carchari</name>
    <dbReference type="NCBI Taxonomy" id="1168039"/>
    <lineage>
        <taxon>Bacteria</taxon>
        <taxon>Pseudomonadati</taxon>
        <taxon>Bacteroidota</taxon>
        <taxon>Bacteroidia</taxon>
        <taxon>Marinilabiliales</taxon>
        <taxon>Marinilabiliaceae</taxon>
        <taxon>Saccharicrinis</taxon>
    </lineage>
</organism>
<dbReference type="GO" id="GO:0070004">
    <property type="term" value="F:cysteine-type exopeptidase activity"/>
    <property type="evidence" value="ECO:0007669"/>
    <property type="project" value="InterPro"/>
</dbReference>
<protein>
    <recommendedName>
        <fullName evidence="1">Dipeptidase</fullName>
        <ecNumber evidence="1">3.4.-.-</ecNumber>
    </recommendedName>
</protein>
<dbReference type="OrthoDB" id="1109933at2"/>